<keyword evidence="3" id="KW-1185">Reference proteome</keyword>
<protein>
    <submittedName>
        <fullName evidence="2">NYN domain-containing protein</fullName>
    </submittedName>
</protein>
<dbReference type="PANTHER" id="PTHR34547:SF1">
    <property type="entry name" value="YACP-LIKE NYN DOMAIN PROTEIN"/>
    <property type="match status" value="1"/>
</dbReference>
<evidence type="ECO:0000313" key="2">
    <source>
        <dbReference type="EMBL" id="MBD2844742.1"/>
    </source>
</evidence>
<dbReference type="RefSeq" id="WP_190915691.1">
    <property type="nucleotide sequence ID" value="NZ_JACXIZ010000012.1"/>
</dbReference>
<dbReference type="EMBL" id="JACXIZ010000012">
    <property type="protein sequence ID" value="MBD2844742.1"/>
    <property type="molecule type" value="Genomic_DNA"/>
</dbReference>
<accession>A0A927GRJ1</accession>
<comment type="caution">
    <text evidence="2">The sequence shown here is derived from an EMBL/GenBank/DDBJ whole genome shotgun (WGS) entry which is preliminary data.</text>
</comment>
<evidence type="ECO:0000313" key="3">
    <source>
        <dbReference type="Proteomes" id="UP000621560"/>
    </source>
</evidence>
<sequence length="180" mass="20506">MTGRRGGHGDVLLVDGYNIIGAWPELQRLKELGLEEARDRLLDLLADYQGFTGMEVIVIFDAHQVPGLGKTFRQHKLTVLYTKEKETADECIERQVIAMARRSRAIYVATSDLVEQHVAFGKGALRISARELLIGIQQNRRAIERQVEAEQRAQARRNPLDSKLGDSVRERLERMRRGED</sequence>
<name>A0A927GRJ1_9BACL</name>
<organism evidence="2 3">
    <name type="scientific">Paenibacillus sabuli</name>
    <dbReference type="NCBI Taxonomy" id="2772509"/>
    <lineage>
        <taxon>Bacteria</taxon>
        <taxon>Bacillati</taxon>
        <taxon>Bacillota</taxon>
        <taxon>Bacilli</taxon>
        <taxon>Bacillales</taxon>
        <taxon>Paenibacillaceae</taxon>
        <taxon>Paenibacillus</taxon>
    </lineage>
</organism>
<dbReference type="Proteomes" id="UP000621560">
    <property type="component" value="Unassembled WGS sequence"/>
</dbReference>
<dbReference type="PANTHER" id="PTHR34547">
    <property type="entry name" value="YACP-LIKE NYN DOMAIN PROTEIN"/>
    <property type="match status" value="1"/>
</dbReference>
<proteinExistence type="predicted"/>
<dbReference type="InterPro" id="IPR010298">
    <property type="entry name" value="YacP-like"/>
</dbReference>
<dbReference type="CDD" id="cd10912">
    <property type="entry name" value="PIN_YacP-like"/>
    <property type="match status" value="1"/>
</dbReference>
<reference evidence="2" key="1">
    <citation type="submission" date="2020-09" db="EMBL/GenBank/DDBJ databases">
        <title>A novel bacterium of genus Paenibacillus, isolated from South China Sea.</title>
        <authorList>
            <person name="Huang H."/>
            <person name="Mo K."/>
            <person name="Hu Y."/>
        </authorList>
    </citation>
    <scope>NUCLEOTIDE SEQUENCE</scope>
    <source>
        <strain evidence="2">IB182496</strain>
    </source>
</reference>
<gene>
    <name evidence="2" type="ORF">IDH44_06030</name>
</gene>
<dbReference type="Pfam" id="PF05991">
    <property type="entry name" value="NYN_YacP"/>
    <property type="match status" value="1"/>
</dbReference>
<feature type="region of interest" description="Disordered" evidence="1">
    <location>
        <begin position="150"/>
        <end position="180"/>
    </location>
</feature>
<evidence type="ECO:0000256" key="1">
    <source>
        <dbReference type="SAM" id="MobiDB-lite"/>
    </source>
</evidence>
<dbReference type="AlphaFoldDB" id="A0A927GRJ1"/>